<organism evidence="2 3">
    <name type="scientific">Varanus komodoensis</name>
    <name type="common">Komodo dragon</name>
    <dbReference type="NCBI Taxonomy" id="61221"/>
    <lineage>
        <taxon>Eukaryota</taxon>
        <taxon>Metazoa</taxon>
        <taxon>Chordata</taxon>
        <taxon>Craniata</taxon>
        <taxon>Vertebrata</taxon>
        <taxon>Euteleostomi</taxon>
        <taxon>Lepidosauria</taxon>
        <taxon>Squamata</taxon>
        <taxon>Bifurcata</taxon>
        <taxon>Unidentata</taxon>
        <taxon>Episquamata</taxon>
        <taxon>Toxicofera</taxon>
        <taxon>Anguimorpha</taxon>
        <taxon>Paleoanguimorpha</taxon>
        <taxon>Varanoidea</taxon>
        <taxon>Varanidae</taxon>
        <taxon>Varanus</taxon>
    </lineage>
</organism>
<keyword evidence="3" id="KW-1185">Reference proteome</keyword>
<dbReference type="Ensembl" id="ENSVKKT00000017040.1">
    <property type="protein sequence ID" value="ENSVKKP00000016627.1"/>
    <property type="gene ID" value="ENSVKKG00000011370.1"/>
</dbReference>
<evidence type="ECO:0000313" key="3">
    <source>
        <dbReference type="Proteomes" id="UP000694545"/>
    </source>
</evidence>
<dbReference type="OMA" id="GCPVKNY"/>
<sequence length="323" mass="36292">MPPGEVAEALGQKQRALLLPQRSPLRHQYNWLDQIYHFVHNWSSGQLESMKGWPAEEYVNQILKLRAWASQVQNVPRAVITYNRLLFCRGSLPLLASINEDILALLLSETLQRSELLITELAGVLQLYMTVGTDIFTVAKCSQKVALSSARCLTEYVDYVRALNEVIQHRAPRAFSVLQLLDTWDAFVYQQREVSDFIISRRLNIIAELHSSLQKATRELQELLAMVTVGRFQDPSQNPRAMEDELHQLACHFQATVARVTDLCRSQRILTGKRLGHPCFDAPGGLGGVAGRGEAGALSSPRGNLPQDPHWQHQGSGFPLHPD</sequence>
<evidence type="ECO:0000256" key="1">
    <source>
        <dbReference type="SAM" id="MobiDB-lite"/>
    </source>
</evidence>
<reference evidence="2" key="1">
    <citation type="submission" date="2025-08" db="UniProtKB">
        <authorList>
            <consortium name="Ensembl"/>
        </authorList>
    </citation>
    <scope>IDENTIFICATION</scope>
</reference>
<reference evidence="2" key="2">
    <citation type="submission" date="2025-09" db="UniProtKB">
        <authorList>
            <consortium name="Ensembl"/>
        </authorList>
    </citation>
    <scope>IDENTIFICATION</scope>
</reference>
<evidence type="ECO:0000313" key="2">
    <source>
        <dbReference type="Ensembl" id="ENSVKKP00000016627.1"/>
    </source>
</evidence>
<proteinExistence type="predicted"/>
<accession>A0A8D2L4V2</accession>
<name>A0A8D2L4V2_VARKO</name>
<protein>
    <submittedName>
        <fullName evidence="2">Uncharacterized protein</fullName>
    </submittedName>
</protein>
<dbReference type="Proteomes" id="UP000694545">
    <property type="component" value="Unplaced"/>
</dbReference>
<dbReference type="AlphaFoldDB" id="A0A8D2L4V2"/>
<feature type="region of interest" description="Disordered" evidence="1">
    <location>
        <begin position="291"/>
        <end position="323"/>
    </location>
</feature>